<reference evidence="2" key="1">
    <citation type="submission" date="2020-06" db="EMBL/GenBank/DDBJ databases">
        <authorList>
            <person name="Li T."/>
            <person name="Hu X."/>
            <person name="Zhang T."/>
            <person name="Song X."/>
            <person name="Zhang H."/>
            <person name="Dai N."/>
            <person name="Sheng W."/>
            <person name="Hou X."/>
            <person name="Wei L."/>
        </authorList>
    </citation>
    <scope>NUCLEOTIDE SEQUENCE</scope>
    <source>
        <strain evidence="2">K16</strain>
        <tissue evidence="2">Leaf</tissue>
    </source>
</reference>
<reference evidence="2" key="2">
    <citation type="journal article" date="2024" name="Plant">
        <title>Genomic evolution and insights into agronomic trait innovations of Sesamum species.</title>
        <authorList>
            <person name="Miao H."/>
            <person name="Wang L."/>
            <person name="Qu L."/>
            <person name="Liu H."/>
            <person name="Sun Y."/>
            <person name="Le M."/>
            <person name="Wang Q."/>
            <person name="Wei S."/>
            <person name="Zheng Y."/>
            <person name="Lin W."/>
            <person name="Duan Y."/>
            <person name="Cao H."/>
            <person name="Xiong S."/>
            <person name="Wang X."/>
            <person name="Wei L."/>
            <person name="Li C."/>
            <person name="Ma Q."/>
            <person name="Ju M."/>
            <person name="Zhao R."/>
            <person name="Li G."/>
            <person name="Mu C."/>
            <person name="Tian Q."/>
            <person name="Mei H."/>
            <person name="Zhang T."/>
            <person name="Gao T."/>
            <person name="Zhang H."/>
        </authorList>
    </citation>
    <scope>NUCLEOTIDE SEQUENCE</scope>
    <source>
        <strain evidence="2">K16</strain>
    </source>
</reference>
<sequence>MVKRSNHDSLVKLQYNHDQDNDKGGSVSNIPFLSSFKRIFVGLDALRKRFSTGCTPFLEFDGCHLKGPYGGVFFVAINFDGNNGLFLLAFVVVESKCKDNWCFFFQALDEMLGGFDVDRTWTFMSDRQKGNMY</sequence>
<dbReference type="Pfam" id="PF10551">
    <property type="entry name" value="MULE"/>
    <property type="match status" value="1"/>
</dbReference>
<name>A0AAE2BLJ8_9LAMI</name>
<keyword evidence="3" id="KW-1185">Reference proteome</keyword>
<evidence type="ECO:0000313" key="3">
    <source>
        <dbReference type="Proteomes" id="UP001289374"/>
    </source>
</evidence>
<dbReference type="Proteomes" id="UP001289374">
    <property type="component" value="Unassembled WGS sequence"/>
</dbReference>
<organism evidence="2 3">
    <name type="scientific">Sesamum angolense</name>
    <dbReference type="NCBI Taxonomy" id="2727404"/>
    <lineage>
        <taxon>Eukaryota</taxon>
        <taxon>Viridiplantae</taxon>
        <taxon>Streptophyta</taxon>
        <taxon>Embryophyta</taxon>
        <taxon>Tracheophyta</taxon>
        <taxon>Spermatophyta</taxon>
        <taxon>Magnoliopsida</taxon>
        <taxon>eudicotyledons</taxon>
        <taxon>Gunneridae</taxon>
        <taxon>Pentapetalae</taxon>
        <taxon>asterids</taxon>
        <taxon>lamiids</taxon>
        <taxon>Lamiales</taxon>
        <taxon>Pedaliaceae</taxon>
        <taxon>Sesamum</taxon>
    </lineage>
</organism>
<evidence type="ECO:0000259" key="1">
    <source>
        <dbReference type="Pfam" id="PF10551"/>
    </source>
</evidence>
<gene>
    <name evidence="2" type="ORF">Sango_2319400</name>
</gene>
<accession>A0AAE2BLJ8</accession>
<dbReference type="InterPro" id="IPR018289">
    <property type="entry name" value="MULE_transposase_dom"/>
</dbReference>
<dbReference type="PANTHER" id="PTHR31973:SF187">
    <property type="entry name" value="MUTATOR TRANSPOSASE MUDRA PROTEIN"/>
    <property type="match status" value="1"/>
</dbReference>
<dbReference type="PANTHER" id="PTHR31973">
    <property type="entry name" value="POLYPROTEIN, PUTATIVE-RELATED"/>
    <property type="match status" value="1"/>
</dbReference>
<dbReference type="AlphaFoldDB" id="A0AAE2BLJ8"/>
<feature type="domain" description="MULE transposase" evidence="1">
    <location>
        <begin position="58"/>
        <end position="130"/>
    </location>
</feature>
<comment type="caution">
    <text evidence="2">The sequence shown here is derived from an EMBL/GenBank/DDBJ whole genome shotgun (WGS) entry which is preliminary data.</text>
</comment>
<proteinExistence type="predicted"/>
<dbReference type="EMBL" id="JACGWL010000013">
    <property type="protein sequence ID" value="KAK4389824.1"/>
    <property type="molecule type" value="Genomic_DNA"/>
</dbReference>
<protein>
    <recommendedName>
        <fullName evidence="1">MULE transposase domain-containing protein</fullName>
    </recommendedName>
</protein>
<evidence type="ECO:0000313" key="2">
    <source>
        <dbReference type="EMBL" id="KAK4389824.1"/>
    </source>
</evidence>